<sequence length="98" mass="10972">MDNKVQPFLSISVLRAWLIVITIRVRIGATFDLFYLSYLKVKPSDADGTPGVSIRTSARNTSLDVFQLNIAVGVGSHYNMIGTINRLFFNPVDINIKR</sequence>
<organism evidence="1 2">
    <name type="scientific">Candidatus Berkelbacteria bacterium CG03_land_8_20_14_0_80_40_36</name>
    <dbReference type="NCBI Taxonomy" id="1974509"/>
    <lineage>
        <taxon>Bacteria</taxon>
        <taxon>Candidatus Berkelbacteria</taxon>
    </lineage>
</organism>
<protein>
    <submittedName>
        <fullName evidence="1">Uncharacterized protein</fullName>
    </submittedName>
</protein>
<evidence type="ECO:0000313" key="2">
    <source>
        <dbReference type="Proteomes" id="UP000229966"/>
    </source>
</evidence>
<gene>
    <name evidence="1" type="ORF">COS38_01410</name>
</gene>
<proteinExistence type="predicted"/>
<dbReference type="AlphaFoldDB" id="A0A2M7CIN2"/>
<dbReference type="Proteomes" id="UP000229966">
    <property type="component" value="Unassembled WGS sequence"/>
</dbReference>
<evidence type="ECO:0000313" key="1">
    <source>
        <dbReference type="EMBL" id="PIV25478.1"/>
    </source>
</evidence>
<name>A0A2M7CIN2_9BACT</name>
<dbReference type="EMBL" id="PEUM01000038">
    <property type="protein sequence ID" value="PIV25478.1"/>
    <property type="molecule type" value="Genomic_DNA"/>
</dbReference>
<accession>A0A2M7CIN2</accession>
<comment type="caution">
    <text evidence="1">The sequence shown here is derived from an EMBL/GenBank/DDBJ whole genome shotgun (WGS) entry which is preliminary data.</text>
</comment>
<reference evidence="2" key="1">
    <citation type="submission" date="2017-09" db="EMBL/GenBank/DDBJ databases">
        <title>Depth-based differentiation of microbial function through sediment-hosted aquifers and enrichment of novel symbionts in the deep terrestrial subsurface.</title>
        <authorList>
            <person name="Probst A.J."/>
            <person name="Ladd B."/>
            <person name="Jarett J.K."/>
            <person name="Geller-Mcgrath D.E."/>
            <person name="Sieber C.M.K."/>
            <person name="Emerson J.B."/>
            <person name="Anantharaman K."/>
            <person name="Thomas B.C."/>
            <person name="Malmstrom R."/>
            <person name="Stieglmeier M."/>
            <person name="Klingl A."/>
            <person name="Woyke T."/>
            <person name="Ryan C.M."/>
            <person name="Banfield J.F."/>
        </authorList>
    </citation>
    <scope>NUCLEOTIDE SEQUENCE [LARGE SCALE GENOMIC DNA]</scope>
</reference>